<keyword evidence="4" id="KW-1133">Transmembrane helix</keyword>
<keyword evidence="5" id="KW-0406">Ion transport</keyword>
<dbReference type="Gene3D" id="3.30.70.1450">
    <property type="entry name" value="Regulator of K+ conductance, C-terminal domain"/>
    <property type="match status" value="1"/>
</dbReference>
<organism evidence="8 9">
    <name type="scientific">Tetragenococcus halophilus subsp. halophilus</name>
    <dbReference type="NCBI Taxonomy" id="1513897"/>
    <lineage>
        <taxon>Bacteria</taxon>
        <taxon>Bacillati</taxon>
        <taxon>Bacillota</taxon>
        <taxon>Bacilli</taxon>
        <taxon>Lactobacillales</taxon>
        <taxon>Enterococcaceae</taxon>
        <taxon>Tetragenococcus</taxon>
    </lineage>
</organism>
<dbReference type="Pfam" id="PF02080">
    <property type="entry name" value="TrkA_C"/>
    <property type="match status" value="1"/>
</dbReference>
<reference evidence="8 9" key="1">
    <citation type="submission" date="2016-05" db="EMBL/GenBank/DDBJ databases">
        <title>Whole genome sequencing of Tetragenococcus halophilus subsp. halophilus NISL 7118.</title>
        <authorList>
            <person name="Shiwa Y."/>
            <person name="Nishimura I."/>
            <person name="Yoshikawa H."/>
            <person name="Koyama Y."/>
            <person name="Oguma T."/>
        </authorList>
    </citation>
    <scope>NUCLEOTIDE SEQUENCE [LARGE SCALE GENOMIC DNA]</scope>
    <source>
        <strain evidence="8 9">NISL 7118</strain>
    </source>
</reference>
<accession>A0A2H6CVS8</accession>
<evidence type="ECO:0000256" key="5">
    <source>
        <dbReference type="ARBA" id="ARBA00023065"/>
    </source>
</evidence>
<evidence type="ECO:0000256" key="2">
    <source>
        <dbReference type="ARBA" id="ARBA00022448"/>
    </source>
</evidence>
<name>A0A2H6CVS8_TETHA</name>
<comment type="caution">
    <text evidence="8">The sequence shown here is derived from an EMBL/GenBank/DDBJ whole genome shotgun (WGS) entry which is preliminary data.</text>
</comment>
<dbReference type="EMBL" id="BDEC01000097">
    <property type="protein sequence ID" value="GBD69101.1"/>
    <property type="molecule type" value="Genomic_DNA"/>
</dbReference>
<keyword evidence="7" id="KW-0868">Chloride</keyword>
<dbReference type="InterPro" id="IPR006037">
    <property type="entry name" value="RCK_C"/>
</dbReference>
<evidence type="ECO:0000313" key="9">
    <source>
        <dbReference type="Proteomes" id="UP000236214"/>
    </source>
</evidence>
<evidence type="ECO:0000256" key="4">
    <source>
        <dbReference type="ARBA" id="ARBA00022989"/>
    </source>
</evidence>
<evidence type="ECO:0000256" key="3">
    <source>
        <dbReference type="ARBA" id="ARBA00022692"/>
    </source>
</evidence>
<dbReference type="InterPro" id="IPR001807">
    <property type="entry name" value="ClC"/>
</dbReference>
<keyword evidence="3" id="KW-0812">Transmembrane</keyword>
<dbReference type="PANTHER" id="PTHR45711">
    <property type="entry name" value="CHLORIDE CHANNEL PROTEIN"/>
    <property type="match status" value="1"/>
</dbReference>
<keyword evidence="9" id="KW-1185">Reference proteome</keyword>
<dbReference type="PANTHER" id="PTHR45711:SF6">
    <property type="entry name" value="CHLORIDE CHANNEL PROTEIN"/>
    <property type="match status" value="1"/>
</dbReference>
<evidence type="ECO:0000256" key="6">
    <source>
        <dbReference type="ARBA" id="ARBA00023136"/>
    </source>
</evidence>
<sequence length="511" mass="56654">MLNKFNKIEQTRSIFILKGVIVGLISGVLGSIFRLAVEKMTEYVQNFYVFSQNEPLWLILWGVISVVIALFVGYLIKGQPHITGSGIPQVEGMLEEEVHYRWFPVLWRKFVGGILSVGTGLFLGREGPSIQLGASVGQGLSNMYHSPKYEQKILISSGASAGLAAAFNAPIAAVLFIVEEIHHTFSPLIWLTSLVSAIIANFISLYIFGLQPVLYLGHMQDLPLKYYGLLMILGIILGVLGRLYQKNLLDLPKWFNKLPIPAAFYGIVPLVLVIPIGFYLPQLLGGGNQIILSLEENHFPLLLLLFLFLLRYIFSMISYGSNLPGGIFLPILSLGAILGALFGEFSISYLGVEEYYLKNFIIISMAGYFTAIGKAPLTAIILVTEMVGSINHLMPLGFVSLIAYIVVDLLGGHPIYESLLDRLVSHKKIANTNEKTTIEYPVTAESVLDGYAVRDFSWPKDTLLVAIRREQEDIIPHGDTILQMGDMLIILTDSQHAALVKKELRQKTLIK</sequence>
<keyword evidence="2" id="KW-0813">Transport</keyword>
<gene>
    <name evidence="8" type="primary">clcA</name>
    <name evidence="8" type="ORF">TEHN7118_1907</name>
</gene>
<keyword evidence="6" id="KW-0472">Membrane</keyword>
<protein>
    <submittedName>
        <fullName evidence="8">Cl(-)/H(+) exchange transporter</fullName>
    </submittedName>
</protein>
<dbReference type="Gene3D" id="1.10.3080.10">
    <property type="entry name" value="Clc chloride channel"/>
    <property type="match status" value="1"/>
</dbReference>
<evidence type="ECO:0000256" key="1">
    <source>
        <dbReference type="ARBA" id="ARBA00004141"/>
    </source>
</evidence>
<proteinExistence type="predicted"/>
<dbReference type="InterPro" id="IPR036721">
    <property type="entry name" value="RCK_C_sf"/>
</dbReference>
<dbReference type="SUPFAM" id="SSF116726">
    <property type="entry name" value="TrkA C-terminal domain-like"/>
    <property type="match status" value="1"/>
</dbReference>
<dbReference type="AlphaFoldDB" id="A0A2H6CVS8"/>
<dbReference type="PRINTS" id="PR00762">
    <property type="entry name" value="CLCHANNEL"/>
</dbReference>
<evidence type="ECO:0000313" key="8">
    <source>
        <dbReference type="EMBL" id="GBD69101.1"/>
    </source>
</evidence>
<dbReference type="SUPFAM" id="SSF81340">
    <property type="entry name" value="Clc chloride channel"/>
    <property type="match status" value="1"/>
</dbReference>
<dbReference type="Pfam" id="PF00654">
    <property type="entry name" value="Voltage_CLC"/>
    <property type="match status" value="1"/>
</dbReference>
<dbReference type="GO" id="GO:0008324">
    <property type="term" value="F:monoatomic cation transmembrane transporter activity"/>
    <property type="evidence" value="ECO:0007669"/>
    <property type="project" value="InterPro"/>
</dbReference>
<dbReference type="GO" id="GO:0005247">
    <property type="term" value="F:voltage-gated chloride channel activity"/>
    <property type="evidence" value="ECO:0007669"/>
    <property type="project" value="TreeGrafter"/>
</dbReference>
<dbReference type="InterPro" id="IPR014743">
    <property type="entry name" value="Cl-channel_core"/>
</dbReference>
<dbReference type="GO" id="GO:0005886">
    <property type="term" value="C:plasma membrane"/>
    <property type="evidence" value="ECO:0007669"/>
    <property type="project" value="TreeGrafter"/>
</dbReference>
<dbReference type="PROSITE" id="PS51202">
    <property type="entry name" value="RCK_C"/>
    <property type="match status" value="1"/>
</dbReference>
<dbReference type="CDD" id="cd01031">
    <property type="entry name" value="EriC"/>
    <property type="match status" value="1"/>
</dbReference>
<evidence type="ECO:0000256" key="7">
    <source>
        <dbReference type="ARBA" id="ARBA00023214"/>
    </source>
</evidence>
<dbReference type="GO" id="GO:0006813">
    <property type="term" value="P:potassium ion transport"/>
    <property type="evidence" value="ECO:0007669"/>
    <property type="project" value="InterPro"/>
</dbReference>
<comment type="subcellular location">
    <subcellularLocation>
        <location evidence="1">Membrane</location>
        <topology evidence="1">Multi-pass membrane protein</topology>
    </subcellularLocation>
</comment>
<dbReference type="Proteomes" id="UP000236214">
    <property type="component" value="Unassembled WGS sequence"/>
</dbReference>
<dbReference type="RefSeq" id="WP_014124847.1">
    <property type="nucleotide sequence ID" value="NZ_BAABQP010000002.1"/>
</dbReference>